<dbReference type="GO" id="GO:0016874">
    <property type="term" value="F:ligase activity"/>
    <property type="evidence" value="ECO:0007669"/>
    <property type="project" value="UniProtKB-KW"/>
</dbReference>
<dbReference type="Proteomes" id="UP000307808">
    <property type="component" value="Unassembled WGS sequence"/>
</dbReference>
<proteinExistence type="predicted"/>
<accession>A0A4U2YLP8</accession>
<evidence type="ECO:0000313" key="3">
    <source>
        <dbReference type="Proteomes" id="UP000307808"/>
    </source>
</evidence>
<dbReference type="Pfam" id="PF13563">
    <property type="entry name" value="2_5_RNA_ligase2"/>
    <property type="match status" value="1"/>
</dbReference>
<dbReference type="InterPro" id="IPR009097">
    <property type="entry name" value="Cyclic_Pdiesterase"/>
</dbReference>
<protein>
    <submittedName>
        <fullName evidence="2">2'-5' RNA ligase family protein</fullName>
    </submittedName>
</protein>
<dbReference type="OrthoDB" id="3397424at2"/>
<sequence length="249" mass="26523">MERLDGATGRDVRLRGRGPCHGREGHGRAGRSGGAGRQRQGELVCGSDAVGWRGRRLTGPRNGVALRGDGRRGPAYPRSVPDFALELSFAPESTAAVVAQWEALKAAGLPSQADHRSMTNAPHLTLVAATRVPESAVTTAREVVGPLLPTRIATRGLVLFGQGARVTVAHLVEPDAALAAAVARVRTSVPDLRHPVWTPHVTLARRVPRTVLAEVIDVLHATEAADELTCDRLRWWDPEQGTIEDVAGA</sequence>
<comment type="caution">
    <text evidence="2">The sequence shown here is derived from an EMBL/GenBank/DDBJ whole genome shotgun (WGS) entry which is preliminary data.</text>
</comment>
<feature type="compositionally biased region" description="Basic and acidic residues" evidence="1">
    <location>
        <begin position="1"/>
        <end position="14"/>
    </location>
</feature>
<evidence type="ECO:0000256" key="1">
    <source>
        <dbReference type="SAM" id="MobiDB-lite"/>
    </source>
</evidence>
<gene>
    <name evidence="2" type="ORF">FC770_11645</name>
</gene>
<keyword evidence="2" id="KW-0436">Ligase</keyword>
<dbReference type="EMBL" id="SZPY01000003">
    <property type="protein sequence ID" value="TKI61442.1"/>
    <property type="molecule type" value="Genomic_DNA"/>
</dbReference>
<dbReference type="AlphaFoldDB" id="A0A4U2YLP8"/>
<feature type="region of interest" description="Disordered" evidence="1">
    <location>
        <begin position="1"/>
        <end position="42"/>
    </location>
</feature>
<reference evidence="2 3" key="1">
    <citation type="submission" date="2019-04" db="EMBL/GenBank/DDBJ databases">
        <authorList>
            <person name="Dong K."/>
        </authorList>
    </citation>
    <scope>NUCLEOTIDE SEQUENCE [LARGE SCALE GENOMIC DNA]</scope>
    <source>
        <strain evidence="3">dk3543</strain>
    </source>
</reference>
<evidence type="ECO:0000313" key="2">
    <source>
        <dbReference type="EMBL" id="TKI61442.1"/>
    </source>
</evidence>
<organism evidence="2 3">
    <name type="scientific">Nocardioides jishulii</name>
    <dbReference type="NCBI Taxonomy" id="2575440"/>
    <lineage>
        <taxon>Bacteria</taxon>
        <taxon>Bacillati</taxon>
        <taxon>Actinomycetota</taxon>
        <taxon>Actinomycetes</taxon>
        <taxon>Propionibacteriales</taxon>
        <taxon>Nocardioidaceae</taxon>
        <taxon>Nocardioides</taxon>
    </lineage>
</organism>
<name>A0A4U2YLP8_9ACTN</name>
<dbReference type="Gene3D" id="3.90.1140.10">
    <property type="entry name" value="Cyclic phosphodiesterase"/>
    <property type="match status" value="1"/>
</dbReference>
<keyword evidence="3" id="KW-1185">Reference proteome</keyword>
<dbReference type="SUPFAM" id="SSF55144">
    <property type="entry name" value="LigT-like"/>
    <property type="match status" value="1"/>
</dbReference>
<feature type="region of interest" description="Disordered" evidence="1">
    <location>
        <begin position="56"/>
        <end position="75"/>
    </location>
</feature>